<dbReference type="Pfam" id="PF00072">
    <property type="entry name" value="Response_reg"/>
    <property type="match status" value="1"/>
</dbReference>
<dbReference type="Gene3D" id="6.10.250.690">
    <property type="match status" value="1"/>
</dbReference>
<dbReference type="PROSITE" id="PS50110">
    <property type="entry name" value="RESPONSE_REGULATORY"/>
    <property type="match status" value="1"/>
</dbReference>
<dbReference type="Pfam" id="PF00486">
    <property type="entry name" value="Trans_reg_C"/>
    <property type="match status" value="1"/>
</dbReference>
<dbReference type="PANTHER" id="PTHR48111">
    <property type="entry name" value="REGULATOR OF RPOS"/>
    <property type="match status" value="1"/>
</dbReference>
<dbReference type="InterPro" id="IPR036388">
    <property type="entry name" value="WH-like_DNA-bd_sf"/>
</dbReference>
<dbReference type="Proteomes" id="UP001595453">
    <property type="component" value="Unassembled WGS sequence"/>
</dbReference>
<evidence type="ECO:0000256" key="1">
    <source>
        <dbReference type="ARBA" id="ARBA00023125"/>
    </source>
</evidence>
<feature type="domain" description="Response regulatory" evidence="4">
    <location>
        <begin position="5"/>
        <end position="118"/>
    </location>
</feature>
<dbReference type="SMART" id="SM00862">
    <property type="entry name" value="Trans_reg_C"/>
    <property type="match status" value="1"/>
</dbReference>
<dbReference type="Gene3D" id="1.10.10.10">
    <property type="entry name" value="Winged helix-like DNA-binding domain superfamily/Winged helix DNA-binding domain"/>
    <property type="match status" value="1"/>
</dbReference>
<dbReference type="InterPro" id="IPR001789">
    <property type="entry name" value="Sig_transdc_resp-reg_receiver"/>
</dbReference>
<feature type="DNA-binding region" description="OmpR/PhoB-type" evidence="3">
    <location>
        <begin position="127"/>
        <end position="226"/>
    </location>
</feature>
<evidence type="ECO:0000313" key="7">
    <source>
        <dbReference type="Proteomes" id="UP001595453"/>
    </source>
</evidence>
<keyword evidence="2" id="KW-0597">Phosphoprotein</keyword>
<evidence type="ECO:0000313" key="6">
    <source>
        <dbReference type="EMBL" id="MFC3034390.1"/>
    </source>
</evidence>
<dbReference type="SUPFAM" id="SSF52172">
    <property type="entry name" value="CheY-like"/>
    <property type="match status" value="1"/>
</dbReference>
<dbReference type="Gene3D" id="3.40.50.2300">
    <property type="match status" value="1"/>
</dbReference>
<evidence type="ECO:0000256" key="2">
    <source>
        <dbReference type="PROSITE-ProRule" id="PRU00169"/>
    </source>
</evidence>
<feature type="domain" description="OmpR/PhoB-type" evidence="5">
    <location>
        <begin position="127"/>
        <end position="226"/>
    </location>
</feature>
<keyword evidence="7" id="KW-1185">Reference proteome</keyword>
<keyword evidence="1 3" id="KW-0238">DNA-binding</keyword>
<dbReference type="EMBL" id="JBHRSD010000039">
    <property type="protein sequence ID" value="MFC3034390.1"/>
    <property type="molecule type" value="Genomic_DNA"/>
</dbReference>
<dbReference type="InterPro" id="IPR011006">
    <property type="entry name" value="CheY-like_superfamily"/>
</dbReference>
<dbReference type="PROSITE" id="PS51755">
    <property type="entry name" value="OMPR_PHOB"/>
    <property type="match status" value="1"/>
</dbReference>
<dbReference type="PANTHER" id="PTHR48111:SF50">
    <property type="entry name" value="KDP OPERON TRANSCRIPTIONAL REGULATORY PROTEIN KDPE"/>
    <property type="match status" value="1"/>
</dbReference>
<reference evidence="7" key="1">
    <citation type="journal article" date="2019" name="Int. J. Syst. Evol. Microbiol.">
        <title>The Global Catalogue of Microorganisms (GCM) 10K type strain sequencing project: providing services to taxonomists for standard genome sequencing and annotation.</title>
        <authorList>
            <consortium name="The Broad Institute Genomics Platform"/>
            <consortium name="The Broad Institute Genome Sequencing Center for Infectious Disease"/>
            <person name="Wu L."/>
            <person name="Ma J."/>
        </authorList>
    </citation>
    <scope>NUCLEOTIDE SEQUENCE [LARGE SCALE GENOMIC DNA]</scope>
    <source>
        <strain evidence="7">KCTC 42730</strain>
    </source>
</reference>
<organism evidence="6 7">
    <name type="scientific">Pseudoalteromonas fenneropenaei</name>
    <dbReference type="NCBI Taxonomy" id="1737459"/>
    <lineage>
        <taxon>Bacteria</taxon>
        <taxon>Pseudomonadati</taxon>
        <taxon>Pseudomonadota</taxon>
        <taxon>Gammaproteobacteria</taxon>
        <taxon>Alteromonadales</taxon>
        <taxon>Pseudoalteromonadaceae</taxon>
        <taxon>Pseudoalteromonas</taxon>
    </lineage>
</organism>
<dbReference type="CDD" id="cd00383">
    <property type="entry name" value="trans_reg_C"/>
    <property type="match status" value="1"/>
</dbReference>
<dbReference type="CDD" id="cd17620">
    <property type="entry name" value="REC_OmpR_KdpE-like"/>
    <property type="match status" value="1"/>
</dbReference>
<protein>
    <submittedName>
        <fullName evidence="6">Response regulator transcription factor</fullName>
    </submittedName>
</protein>
<name>A0ABV7CP48_9GAMM</name>
<sequence length="235" mass="26667">MQNKKILFIDDEPKIRSFVRISLIAEGFTYCEAENGKQGLQRFQAEKPNLIVLDLGLPDMDGYQVLRTIRHSSNVPVLILTARDEEAQKIKLLEGGANDYLSKPFGVKELTARIRVLLRDIPYQPTPAILEFDGISLDTHSQQVIIGEQVFSLTKKEYALLSRLAQAPNQLLTQTQLLTEIWGPIHSEDSHYLRVLVTQLRKKLDDDADAPRFIKTEPGIGYRFICKPLTDTLAH</sequence>
<dbReference type="SMART" id="SM00448">
    <property type="entry name" value="REC"/>
    <property type="match status" value="1"/>
</dbReference>
<gene>
    <name evidence="6" type="ORF">ACFOEE_17930</name>
</gene>
<comment type="caution">
    <text evidence="6">The sequence shown here is derived from an EMBL/GenBank/DDBJ whole genome shotgun (WGS) entry which is preliminary data.</text>
</comment>
<evidence type="ECO:0000259" key="5">
    <source>
        <dbReference type="PROSITE" id="PS51755"/>
    </source>
</evidence>
<proteinExistence type="predicted"/>
<evidence type="ECO:0000256" key="3">
    <source>
        <dbReference type="PROSITE-ProRule" id="PRU01091"/>
    </source>
</evidence>
<dbReference type="InterPro" id="IPR001867">
    <property type="entry name" value="OmpR/PhoB-type_DNA-bd"/>
</dbReference>
<dbReference type="InterPro" id="IPR039420">
    <property type="entry name" value="WalR-like"/>
</dbReference>
<evidence type="ECO:0000259" key="4">
    <source>
        <dbReference type="PROSITE" id="PS50110"/>
    </source>
</evidence>
<dbReference type="RefSeq" id="WP_377127589.1">
    <property type="nucleotide sequence ID" value="NZ_JBHRSD010000039.1"/>
</dbReference>
<feature type="modified residue" description="4-aspartylphosphate" evidence="2">
    <location>
        <position position="54"/>
    </location>
</feature>
<accession>A0ABV7CP48</accession>